<dbReference type="InterPro" id="IPR004843">
    <property type="entry name" value="Calcineurin-like_PHP"/>
</dbReference>
<accession>A0ABP0SSS7</accession>
<keyword evidence="6" id="KW-1185">Reference proteome</keyword>
<dbReference type="Proteomes" id="UP001642484">
    <property type="component" value="Unassembled WGS sequence"/>
</dbReference>
<dbReference type="InterPro" id="IPR051558">
    <property type="entry name" value="Metallophosphoesterase_PAP"/>
</dbReference>
<dbReference type="Pfam" id="PF00149">
    <property type="entry name" value="Metallophos"/>
    <property type="match status" value="1"/>
</dbReference>
<name>A0ABP0SSS7_9DINO</name>
<feature type="domain" description="Calcineurin-like phosphoesterase" evidence="4">
    <location>
        <begin position="100"/>
        <end position="378"/>
    </location>
</feature>
<protein>
    <recommendedName>
        <fullName evidence="4">Calcineurin-like phosphoesterase domain-containing protein</fullName>
    </recommendedName>
</protein>
<evidence type="ECO:0000256" key="3">
    <source>
        <dbReference type="SAM" id="MobiDB-lite"/>
    </source>
</evidence>
<dbReference type="InterPro" id="IPR029052">
    <property type="entry name" value="Metallo-depent_PP-like"/>
</dbReference>
<keyword evidence="1" id="KW-0732">Signal</keyword>
<gene>
    <name evidence="5" type="ORF">CCMP2556_LOCUS53240</name>
</gene>
<keyword evidence="2" id="KW-0378">Hydrolase</keyword>
<reference evidence="5 6" key="1">
    <citation type="submission" date="2024-02" db="EMBL/GenBank/DDBJ databases">
        <authorList>
            <person name="Chen Y."/>
            <person name="Shah S."/>
            <person name="Dougan E. K."/>
            <person name="Thang M."/>
            <person name="Chan C."/>
        </authorList>
    </citation>
    <scope>NUCLEOTIDE SEQUENCE [LARGE SCALE GENOMIC DNA]</scope>
</reference>
<evidence type="ECO:0000256" key="2">
    <source>
        <dbReference type="ARBA" id="ARBA00022801"/>
    </source>
</evidence>
<evidence type="ECO:0000259" key="4">
    <source>
        <dbReference type="Pfam" id="PF00149"/>
    </source>
</evidence>
<dbReference type="PANTHER" id="PTHR10161">
    <property type="entry name" value="TARTRATE-RESISTANT ACID PHOSPHATASE TYPE 5"/>
    <property type="match status" value="1"/>
</dbReference>
<feature type="compositionally biased region" description="Polar residues" evidence="3">
    <location>
        <begin position="1"/>
        <end position="10"/>
    </location>
</feature>
<evidence type="ECO:0000313" key="6">
    <source>
        <dbReference type="Proteomes" id="UP001642484"/>
    </source>
</evidence>
<dbReference type="Gene3D" id="3.60.21.10">
    <property type="match status" value="1"/>
</dbReference>
<feature type="region of interest" description="Disordered" evidence="3">
    <location>
        <begin position="1"/>
        <end position="29"/>
    </location>
</feature>
<dbReference type="EMBL" id="CAXAMN010028117">
    <property type="protein sequence ID" value="CAK9115189.1"/>
    <property type="molecule type" value="Genomic_DNA"/>
</dbReference>
<dbReference type="PANTHER" id="PTHR10161:SF14">
    <property type="entry name" value="TARTRATE-RESISTANT ACID PHOSPHATASE TYPE 5"/>
    <property type="match status" value="1"/>
</dbReference>
<evidence type="ECO:0000313" key="5">
    <source>
        <dbReference type="EMBL" id="CAK9115189.1"/>
    </source>
</evidence>
<proteinExistence type="predicted"/>
<comment type="caution">
    <text evidence="5">The sequence shown here is derived from an EMBL/GenBank/DDBJ whole genome shotgun (WGS) entry which is preliminary data.</text>
</comment>
<evidence type="ECO:0000256" key="1">
    <source>
        <dbReference type="ARBA" id="ARBA00022729"/>
    </source>
</evidence>
<sequence length="490" mass="55315">MPGAPRTSTAGPDEVTPMHGETTHRAKGQPSMYKTFDALEGQEMKQNLRTKIWKDPKIMDYDNCQPRFRTRQNPPELATDLNGVELPRTCFLDDSKGSHHIFVIGDWGGVVDWFDTVKGWVHPPRTADHTKKDFASHHRKKVNSSDTWAQYNVSKWFTYHAQHSDPDFVINLGDNFYWGGLNVQCGAPMDAVLDPSYQWSNVYEKMYVGSKVDGKQWLGILGNHDYGGFLFTNGWDQVIAYTWSKMTFSTGRWMQPALYYSTPVKYNDFTIDIFYVDSNLWDAFDYHAASGHNICAENHNYQDATCGITGPMSVQQCAQWFKDLWDAEVKWMQDGLSKSSADWQFVATHFPVEHGLDQWKALSKTFGIDLILTAHRHIQEVHVDDEVNLVKPTAWIVSGGGGGITSEGTPTEDGQDDQYGFMDLTLSKHEIKITAISHGGQVRHTKCFTQRRPGEDTTQELSGVSMCEGITGGVQDLPDRAPPTVAPIHY</sequence>
<dbReference type="SUPFAM" id="SSF56300">
    <property type="entry name" value="Metallo-dependent phosphatases"/>
    <property type="match status" value="1"/>
</dbReference>
<organism evidence="5 6">
    <name type="scientific">Durusdinium trenchii</name>
    <dbReference type="NCBI Taxonomy" id="1381693"/>
    <lineage>
        <taxon>Eukaryota</taxon>
        <taxon>Sar</taxon>
        <taxon>Alveolata</taxon>
        <taxon>Dinophyceae</taxon>
        <taxon>Suessiales</taxon>
        <taxon>Symbiodiniaceae</taxon>
        <taxon>Durusdinium</taxon>
    </lineage>
</organism>